<sequence>MSPDLKFKASQQLLFFSPTTMSSRISRSKPRITKPNDEYAAIPQEKTLSFRYETRSQDEQQASKSKEEIDVDDDNIEPVWTFRVLFLGLLSFIFLIIITKYYLRETAECLMSMMWAMLVVYPIGLIMAKKLPKRKIYLRPIGLEFALNPGSFNKKEYVLISIIGNIGAVYGGLTSDFILNTPF</sequence>
<evidence type="ECO:0000256" key="6">
    <source>
        <dbReference type="ARBA" id="ARBA00022927"/>
    </source>
</evidence>
<reference evidence="10" key="1">
    <citation type="submission" date="2016-11" db="EMBL/GenBank/DDBJ databases">
        <title>The genome of Nicotiana attenuata.</title>
        <authorList>
            <person name="Xu S."/>
            <person name="Brockmoeller T."/>
            <person name="Gaquerel E."/>
            <person name="Navarro A."/>
            <person name="Kuhl H."/>
            <person name="Gase K."/>
            <person name="Ling Z."/>
            <person name="Zhou W."/>
            <person name="Kreitzer C."/>
            <person name="Stanke M."/>
            <person name="Tang H."/>
            <person name="Lyons E."/>
            <person name="Pandey P."/>
            <person name="Pandey S.P."/>
            <person name="Timmermann B."/>
            <person name="Baldwin I.T."/>
        </authorList>
    </citation>
    <scope>NUCLEOTIDE SEQUENCE [LARGE SCALE GENOMIC DNA]</scope>
    <source>
        <strain evidence="10">UT</strain>
    </source>
</reference>
<dbReference type="Gramene" id="OIT20813">
    <property type="protein sequence ID" value="OIT20813"/>
    <property type="gene ID" value="A4A49_37826"/>
</dbReference>
<evidence type="ECO:0000256" key="8">
    <source>
        <dbReference type="ARBA" id="ARBA00023136"/>
    </source>
</evidence>
<evidence type="ECO:0000256" key="3">
    <source>
        <dbReference type="ARBA" id="ARBA00022448"/>
    </source>
</evidence>
<dbReference type="InterPro" id="IPR004813">
    <property type="entry name" value="OPT"/>
</dbReference>
<dbReference type="EMBL" id="MJEQ01004892">
    <property type="protein sequence ID" value="OIT20813.1"/>
    <property type="molecule type" value="Genomic_DNA"/>
</dbReference>
<keyword evidence="4 9" id="KW-0812">Transmembrane</keyword>
<dbReference type="PANTHER" id="PTHR22601">
    <property type="entry name" value="ISP4 LIKE PROTEIN"/>
    <property type="match status" value="1"/>
</dbReference>
<feature type="transmembrane region" description="Helical" evidence="9">
    <location>
        <begin position="84"/>
        <end position="103"/>
    </location>
</feature>
<dbReference type="InterPro" id="IPR004648">
    <property type="entry name" value="Oligpept_transpt"/>
</dbReference>
<dbReference type="GO" id="GO:0016020">
    <property type="term" value="C:membrane"/>
    <property type="evidence" value="ECO:0007669"/>
    <property type="project" value="UniProtKB-SubCell"/>
</dbReference>
<organism evidence="10 11">
    <name type="scientific">Nicotiana attenuata</name>
    <name type="common">Coyote tobacco</name>
    <dbReference type="NCBI Taxonomy" id="49451"/>
    <lineage>
        <taxon>Eukaryota</taxon>
        <taxon>Viridiplantae</taxon>
        <taxon>Streptophyta</taxon>
        <taxon>Embryophyta</taxon>
        <taxon>Tracheophyta</taxon>
        <taxon>Spermatophyta</taxon>
        <taxon>Magnoliopsida</taxon>
        <taxon>eudicotyledons</taxon>
        <taxon>Gunneridae</taxon>
        <taxon>Pentapetalae</taxon>
        <taxon>asterids</taxon>
        <taxon>lamiids</taxon>
        <taxon>Solanales</taxon>
        <taxon>Solanaceae</taxon>
        <taxon>Nicotianoideae</taxon>
        <taxon>Nicotianeae</taxon>
        <taxon>Nicotiana</taxon>
    </lineage>
</organism>
<keyword evidence="3" id="KW-0813">Transport</keyword>
<dbReference type="GO" id="GO:0035673">
    <property type="term" value="F:oligopeptide transmembrane transporter activity"/>
    <property type="evidence" value="ECO:0007669"/>
    <property type="project" value="InterPro"/>
</dbReference>
<feature type="transmembrane region" description="Helical" evidence="9">
    <location>
        <begin position="109"/>
        <end position="128"/>
    </location>
</feature>
<comment type="caution">
    <text evidence="10">The sequence shown here is derived from an EMBL/GenBank/DDBJ whole genome shotgun (WGS) entry which is preliminary data.</text>
</comment>
<protein>
    <submittedName>
        <fullName evidence="10">Oligopeptide transporter 4</fullName>
    </submittedName>
</protein>
<comment type="subcellular location">
    <subcellularLocation>
        <location evidence="1">Membrane</location>
        <topology evidence="1">Multi-pass membrane protein</topology>
    </subcellularLocation>
</comment>
<proteinExistence type="inferred from homology"/>
<gene>
    <name evidence="10" type="primary">OPT4_3</name>
    <name evidence="10" type="ORF">A4A49_37826</name>
</gene>
<name>A0A1J6JSV2_NICAT</name>
<evidence type="ECO:0000256" key="7">
    <source>
        <dbReference type="ARBA" id="ARBA00022989"/>
    </source>
</evidence>
<comment type="similarity">
    <text evidence="2">Belongs to the oligopeptide OPT transporter (TC 2.A.67.1) family.</text>
</comment>
<keyword evidence="5" id="KW-0571">Peptide transport</keyword>
<keyword evidence="11" id="KW-1185">Reference proteome</keyword>
<dbReference type="STRING" id="49451.A0A1J6JSV2"/>
<evidence type="ECO:0000256" key="9">
    <source>
        <dbReference type="SAM" id="Phobius"/>
    </source>
</evidence>
<evidence type="ECO:0000256" key="5">
    <source>
        <dbReference type="ARBA" id="ARBA00022856"/>
    </source>
</evidence>
<evidence type="ECO:0000313" key="10">
    <source>
        <dbReference type="EMBL" id="OIT20813.1"/>
    </source>
</evidence>
<feature type="transmembrane region" description="Helical" evidence="9">
    <location>
        <begin position="157"/>
        <end position="179"/>
    </location>
</feature>
<evidence type="ECO:0000313" key="11">
    <source>
        <dbReference type="Proteomes" id="UP000187609"/>
    </source>
</evidence>
<keyword evidence="8 9" id="KW-0472">Membrane</keyword>
<accession>A0A1J6JSV2</accession>
<evidence type="ECO:0000256" key="4">
    <source>
        <dbReference type="ARBA" id="ARBA00022692"/>
    </source>
</evidence>
<evidence type="ECO:0000256" key="2">
    <source>
        <dbReference type="ARBA" id="ARBA00005484"/>
    </source>
</evidence>
<dbReference type="AlphaFoldDB" id="A0A1J6JSV2"/>
<dbReference type="Proteomes" id="UP000187609">
    <property type="component" value="Unassembled WGS sequence"/>
</dbReference>
<evidence type="ECO:0000256" key="1">
    <source>
        <dbReference type="ARBA" id="ARBA00004141"/>
    </source>
</evidence>
<dbReference type="GO" id="GO:0015031">
    <property type="term" value="P:protein transport"/>
    <property type="evidence" value="ECO:0007669"/>
    <property type="project" value="UniProtKB-KW"/>
</dbReference>
<keyword evidence="7 9" id="KW-1133">Transmembrane helix</keyword>
<keyword evidence="6" id="KW-0653">Protein transport</keyword>
<dbReference type="OMA" id="FLIIITK"/>
<dbReference type="Pfam" id="PF03169">
    <property type="entry name" value="OPT"/>
    <property type="match status" value="1"/>
</dbReference>